<reference evidence="1 2" key="1">
    <citation type="submission" date="2020-02" db="EMBL/GenBank/DDBJ databases">
        <authorList>
            <person name="Criscuolo A."/>
        </authorList>
    </citation>
    <scope>NUCLEOTIDE SEQUENCE [LARGE SCALE GENOMIC DNA]</scope>
    <source>
        <strain evidence="1">CECT7796</strain>
    </source>
</reference>
<comment type="caution">
    <text evidence="1">The sequence shown here is derived from an EMBL/GenBank/DDBJ whole genome shotgun (WGS) entry which is preliminary data.</text>
</comment>
<keyword evidence="2" id="KW-1185">Reference proteome</keyword>
<evidence type="ECO:0000313" key="1">
    <source>
        <dbReference type="EMBL" id="CAA9202237.1"/>
    </source>
</evidence>
<dbReference type="InterPro" id="IPR025591">
    <property type="entry name" value="RloB"/>
</dbReference>
<dbReference type="Proteomes" id="UP000474567">
    <property type="component" value="Unassembled WGS sequence"/>
</dbReference>
<gene>
    <name evidence="1" type="ORF">FLACOL7796_04168</name>
</gene>
<proteinExistence type="predicted"/>
<sequence>MASRGTFRGKRKEVSFSKRGLILCEGETEENYFQGLITQEKYRRQFSSIDVKIYKPKDNSPVGLIKNAKEKIKVAKRDKNPYNFIWVVFDKDGHANIADAFENARNSNPEVQIAFTIPSFEYFVLLHFEKTSKPFKKCDDVISQIKKQKYIPDYEKASNIFKLLEPNMQTGLANSAWIVEQFTGEVEEGKKVYNLSAYTNIHVLVNELYELVIPSKK</sequence>
<evidence type="ECO:0008006" key="3">
    <source>
        <dbReference type="Google" id="ProtNLM"/>
    </source>
</evidence>
<organism evidence="1 2">
    <name type="scientific">Flavobacterium collinsii</name>
    <dbReference type="NCBI Taxonomy" id="1114861"/>
    <lineage>
        <taxon>Bacteria</taxon>
        <taxon>Pseudomonadati</taxon>
        <taxon>Bacteroidota</taxon>
        <taxon>Flavobacteriia</taxon>
        <taxon>Flavobacteriales</taxon>
        <taxon>Flavobacteriaceae</taxon>
        <taxon>Flavobacterium</taxon>
    </lineage>
</organism>
<evidence type="ECO:0000313" key="2">
    <source>
        <dbReference type="Proteomes" id="UP000474567"/>
    </source>
</evidence>
<dbReference type="Pfam" id="PF13707">
    <property type="entry name" value="RloB"/>
    <property type="match status" value="1"/>
</dbReference>
<name>A0ABN7EPS6_9FLAO</name>
<dbReference type="EMBL" id="CADCST010000131">
    <property type="protein sequence ID" value="CAA9202237.1"/>
    <property type="molecule type" value="Genomic_DNA"/>
</dbReference>
<accession>A0ABN7EPS6</accession>
<dbReference type="RefSeq" id="WP_173967990.1">
    <property type="nucleotide sequence ID" value="NZ_CADCST010000131.1"/>
</dbReference>
<protein>
    <recommendedName>
        <fullName evidence="3">RloB domain-containing protein</fullName>
    </recommendedName>
</protein>